<dbReference type="OrthoDB" id="6493914at2759"/>
<dbReference type="SUPFAM" id="SSF50494">
    <property type="entry name" value="Trypsin-like serine proteases"/>
    <property type="match status" value="1"/>
</dbReference>
<dbReference type="STRING" id="32264.T1KHC8"/>
<dbReference type="InterPro" id="IPR001314">
    <property type="entry name" value="Peptidase_S1A"/>
</dbReference>
<dbReference type="PROSITE" id="PS50240">
    <property type="entry name" value="TRYPSIN_DOM"/>
    <property type="match status" value="1"/>
</dbReference>
<keyword evidence="8" id="KW-0732">Signal</keyword>
<comment type="subcellular location">
    <subcellularLocation>
        <location evidence="1">Secreted</location>
    </subcellularLocation>
</comment>
<dbReference type="InterPro" id="IPR009003">
    <property type="entry name" value="Peptidase_S1_PA"/>
</dbReference>
<dbReference type="EnsemblMetazoa" id="tetur11g03930.1">
    <property type="protein sequence ID" value="tetur11g03930.1"/>
    <property type="gene ID" value="tetur11g03930"/>
</dbReference>
<keyword evidence="6" id="KW-1015">Disulfide bond</keyword>
<dbReference type="PANTHER" id="PTHR24264:SF65">
    <property type="entry name" value="SRCR DOMAIN-CONTAINING PROTEIN"/>
    <property type="match status" value="1"/>
</dbReference>
<dbReference type="PRINTS" id="PR00722">
    <property type="entry name" value="CHYMOTRYPSIN"/>
</dbReference>
<feature type="domain" description="Peptidase S1" evidence="9">
    <location>
        <begin position="35"/>
        <end position="267"/>
    </location>
</feature>
<dbReference type="CDD" id="cd00190">
    <property type="entry name" value="Tryp_SPc"/>
    <property type="match status" value="1"/>
</dbReference>
<dbReference type="GO" id="GO:0004252">
    <property type="term" value="F:serine-type endopeptidase activity"/>
    <property type="evidence" value="ECO:0007669"/>
    <property type="project" value="InterPro"/>
</dbReference>
<dbReference type="EMBL" id="CAEY01000075">
    <property type="status" value="NOT_ANNOTATED_CDS"/>
    <property type="molecule type" value="Genomic_DNA"/>
</dbReference>
<feature type="chain" id="PRO_5004591605" description="Peptidase S1 domain-containing protein" evidence="8">
    <location>
        <begin position="19"/>
        <end position="283"/>
    </location>
</feature>
<dbReference type="Pfam" id="PF00089">
    <property type="entry name" value="Trypsin"/>
    <property type="match status" value="1"/>
</dbReference>
<dbReference type="InterPro" id="IPR018114">
    <property type="entry name" value="TRYPSIN_HIS"/>
</dbReference>
<dbReference type="InterPro" id="IPR001254">
    <property type="entry name" value="Trypsin_dom"/>
</dbReference>
<keyword evidence="4 7" id="KW-0378">Hydrolase</keyword>
<dbReference type="PANTHER" id="PTHR24264">
    <property type="entry name" value="TRYPSIN-RELATED"/>
    <property type="match status" value="1"/>
</dbReference>
<name>T1KHC8_TETUR</name>
<keyword evidence="3 7" id="KW-0645">Protease</keyword>
<evidence type="ECO:0000256" key="8">
    <source>
        <dbReference type="SAM" id="SignalP"/>
    </source>
</evidence>
<gene>
    <name evidence="10" type="primary">107364029</name>
</gene>
<accession>T1KHC8</accession>
<dbReference type="PROSITE" id="PS00134">
    <property type="entry name" value="TRYPSIN_HIS"/>
    <property type="match status" value="1"/>
</dbReference>
<dbReference type="InterPro" id="IPR050127">
    <property type="entry name" value="Serine_Proteases_S1"/>
</dbReference>
<dbReference type="InterPro" id="IPR033116">
    <property type="entry name" value="TRYPSIN_SER"/>
</dbReference>
<dbReference type="AlphaFoldDB" id="T1KHC8"/>
<keyword evidence="11" id="KW-1185">Reference proteome</keyword>
<sequence>MLSLLLIILLSQCYLSVCYEKLNCNCGIEGIDTKVVNGREAIPNNYRWMAAISDLNLQNVFCGGTLINNRYIITAGHCFTEILDRSTIRIILGAHDLTKMENVTVYKADKVIVHEKYEPNSSHQRFDIALIKLNKNVTFTDKIGPICLPPRNMRQSFDSLKISGWGSLGEGLETSTRLMEVVVKERPLAVCQKLLGSERVTVNHICAGDSKYDSCSGDSGGPLMTKIRGRVYLVGIVSWGIECAHKNYPGVYTRVSSYGLWIYQNSQEALYCNNKMPLNETAG</sequence>
<evidence type="ECO:0000313" key="10">
    <source>
        <dbReference type="EnsemblMetazoa" id="tetur11g03930.1"/>
    </source>
</evidence>
<evidence type="ECO:0000259" key="9">
    <source>
        <dbReference type="PROSITE" id="PS50240"/>
    </source>
</evidence>
<feature type="signal peptide" evidence="8">
    <location>
        <begin position="1"/>
        <end position="18"/>
    </location>
</feature>
<proteinExistence type="predicted"/>
<protein>
    <recommendedName>
        <fullName evidence="9">Peptidase S1 domain-containing protein</fullName>
    </recommendedName>
</protein>
<dbReference type="HOGENOM" id="CLU_006842_0_0_1"/>
<dbReference type="eggNOG" id="KOG3627">
    <property type="taxonomic scope" value="Eukaryota"/>
</dbReference>
<evidence type="ECO:0000256" key="5">
    <source>
        <dbReference type="ARBA" id="ARBA00022825"/>
    </source>
</evidence>
<dbReference type="GO" id="GO:0005615">
    <property type="term" value="C:extracellular space"/>
    <property type="evidence" value="ECO:0007669"/>
    <property type="project" value="TreeGrafter"/>
</dbReference>
<reference evidence="11" key="1">
    <citation type="submission" date="2011-08" db="EMBL/GenBank/DDBJ databases">
        <authorList>
            <person name="Rombauts S."/>
        </authorList>
    </citation>
    <scope>NUCLEOTIDE SEQUENCE</scope>
    <source>
        <strain evidence="11">London</strain>
    </source>
</reference>
<dbReference type="FunFam" id="2.40.10.10:FF:000015">
    <property type="entry name" value="Atrial natriuretic peptide-converting enzyme"/>
    <property type="match status" value="1"/>
</dbReference>
<evidence type="ECO:0000256" key="7">
    <source>
        <dbReference type="RuleBase" id="RU363034"/>
    </source>
</evidence>
<dbReference type="GO" id="GO:0006508">
    <property type="term" value="P:proteolysis"/>
    <property type="evidence" value="ECO:0007669"/>
    <property type="project" value="UniProtKB-KW"/>
</dbReference>
<dbReference type="KEGG" id="tut:107364029"/>
<evidence type="ECO:0000313" key="11">
    <source>
        <dbReference type="Proteomes" id="UP000015104"/>
    </source>
</evidence>
<evidence type="ECO:0000256" key="4">
    <source>
        <dbReference type="ARBA" id="ARBA00022801"/>
    </source>
</evidence>
<evidence type="ECO:0000256" key="3">
    <source>
        <dbReference type="ARBA" id="ARBA00022670"/>
    </source>
</evidence>
<keyword evidence="5 7" id="KW-0720">Serine protease</keyword>
<evidence type="ECO:0000256" key="1">
    <source>
        <dbReference type="ARBA" id="ARBA00004613"/>
    </source>
</evidence>
<evidence type="ECO:0000256" key="2">
    <source>
        <dbReference type="ARBA" id="ARBA00022525"/>
    </source>
</evidence>
<reference evidence="10" key="2">
    <citation type="submission" date="2015-06" db="UniProtKB">
        <authorList>
            <consortium name="EnsemblMetazoa"/>
        </authorList>
    </citation>
    <scope>IDENTIFICATION</scope>
</reference>
<dbReference type="PROSITE" id="PS00135">
    <property type="entry name" value="TRYPSIN_SER"/>
    <property type="match status" value="1"/>
</dbReference>
<dbReference type="OMA" id="CFTEILD"/>
<dbReference type="Gene3D" id="2.40.10.10">
    <property type="entry name" value="Trypsin-like serine proteases"/>
    <property type="match status" value="1"/>
</dbReference>
<dbReference type="SMART" id="SM00020">
    <property type="entry name" value="Tryp_SPc"/>
    <property type="match status" value="1"/>
</dbReference>
<dbReference type="InterPro" id="IPR043504">
    <property type="entry name" value="Peptidase_S1_PA_chymotrypsin"/>
</dbReference>
<evidence type="ECO:0000256" key="6">
    <source>
        <dbReference type="ARBA" id="ARBA00023157"/>
    </source>
</evidence>
<keyword evidence="2" id="KW-0964">Secreted</keyword>
<dbReference type="Proteomes" id="UP000015104">
    <property type="component" value="Unassembled WGS sequence"/>
</dbReference>
<organism evidence="10 11">
    <name type="scientific">Tetranychus urticae</name>
    <name type="common">Two-spotted spider mite</name>
    <dbReference type="NCBI Taxonomy" id="32264"/>
    <lineage>
        <taxon>Eukaryota</taxon>
        <taxon>Metazoa</taxon>
        <taxon>Ecdysozoa</taxon>
        <taxon>Arthropoda</taxon>
        <taxon>Chelicerata</taxon>
        <taxon>Arachnida</taxon>
        <taxon>Acari</taxon>
        <taxon>Acariformes</taxon>
        <taxon>Trombidiformes</taxon>
        <taxon>Prostigmata</taxon>
        <taxon>Eleutherengona</taxon>
        <taxon>Raphignathae</taxon>
        <taxon>Tetranychoidea</taxon>
        <taxon>Tetranychidae</taxon>
        <taxon>Tetranychus</taxon>
    </lineage>
</organism>